<comment type="caution">
    <text evidence="1">The sequence shown here is derived from an EMBL/GenBank/DDBJ whole genome shotgun (WGS) entry which is preliminary data.</text>
</comment>
<evidence type="ECO:0000313" key="2">
    <source>
        <dbReference type="Proteomes" id="UP000244906"/>
    </source>
</evidence>
<evidence type="ECO:0008006" key="3">
    <source>
        <dbReference type="Google" id="ProtNLM"/>
    </source>
</evidence>
<dbReference type="Proteomes" id="UP000244906">
    <property type="component" value="Unassembled WGS sequence"/>
</dbReference>
<dbReference type="OrthoDB" id="4335607at2"/>
<dbReference type="RefSeq" id="WP_116686699.1">
    <property type="nucleotide sequence ID" value="NZ_CAWNYD010000002.1"/>
</dbReference>
<gene>
    <name evidence="1" type="ORF">DC094_08615</name>
</gene>
<accession>A0A2V1H3N7</accession>
<sequence>MDNKLKQLVGQLQSALDTLEDSQARERIEISLSEIQQTLDSQQHPVEVSDEWLDGMRRMAAEFEQQHPTAAGLFRQITDSLSKMGI</sequence>
<name>A0A2V1H3N7_9GAMM</name>
<keyword evidence="2" id="KW-1185">Reference proteome</keyword>
<protein>
    <recommendedName>
        <fullName evidence="3">DUF4404 domain-containing protein</fullName>
    </recommendedName>
</protein>
<proteinExistence type="predicted"/>
<dbReference type="EMBL" id="QDDL01000002">
    <property type="protein sequence ID" value="PVZ70629.1"/>
    <property type="molecule type" value="Genomic_DNA"/>
</dbReference>
<evidence type="ECO:0000313" key="1">
    <source>
        <dbReference type="EMBL" id="PVZ70629.1"/>
    </source>
</evidence>
<organism evidence="1 2">
    <name type="scientific">Pelagibaculum spongiae</name>
    <dbReference type="NCBI Taxonomy" id="2080658"/>
    <lineage>
        <taxon>Bacteria</taxon>
        <taxon>Pseudomonadati</taxon>
        <taxon>Pseudomonadota</taxon>
        <taxon>Gammaproteobacteria</taxon>
        <taxon>Oceanospirillales</taxon>
        <taxon>Pelagibaculum</taxon>
    </lineage>
</organism>
<dbReference type="AlphaFoldDB" id="A0A2V1H3N7"/>
<reference evidence="1 2" key="1">
    <citation type="submission" date="2018-04" db="EMBL/GenBank/DDBJ databases">
        <title>Thalassorhabdus spongiae gen. nov., sp. nov., isolated from a marine sponge in South-West Iceland.</title>
        <authorList>
            <person name="Knobloch S."/>
            <person name="Daussin A."/>
            <person name="Johannsson R."/>
            <person name="Marteinsson V.T."/>
        </authorList>
    </citation>
    <scope>NUCLEOTIDE SEQUENCE [LARGE SCALE GENOMIC DNA]</scope>
    <source>
        <strain evidence="1 2">Hp12</strain>
    </source>
</reference>
<dbReference type="Pfam" id="PF14357">
    <property type="entry name" value="DUF4404"/>
    <property type="match status" value="1"/>
</dbReference>
<dbReference type="InterPro" id="IPR025516">
    <property type="entry name" value="DUF4404"/>
</dbReference>